<proteinExistence type="predicted"/>
<dbReference type="EMBL" id="VIEB01000046">
    <property type="protein sequence ID" value="TQE10157.1"/>
    <property type="molecule type" value="Genomic_DNA"/>
</dbReference>
<dbReference type="Proteomes" id="UP000315295">
    <property type="component" value="Unassembled WGS sequence"/>
</dbReference>
<organism evidence="2 3">
    <name type="scientific">Malus baccata</name>
    <name type="common">Siberian crab apple</name>
    <name type="synonym">Pyrus baccata</name>
    <dbReference type="NCBI Taxonomy" id="106549"/>
    <lineage>
        <taxon>Eukaryota</taxon>
        <taxon>Viridiplantae</taxon>
        <taxon>Streptophyta</taxon>
        <taxon>Embryophyta</taxon>
        <taxon>Tracheophyta</taxon>
        <taxon>Spermatophyta</taxon>
        <taxon>Magnoliopsida</taxon>
        <taxon>eudicotyledons</taxon>
        <taxon>Gunneridae</taxon>
        <taxon>Pentapetalae</taxon>
        <taxon>rosids</taxon>
        <taxon>fabids</taxon>
        <taxon>Rosales</taxon>
        <taxon>Rosaceae</taxon>
        <taxon>Amygdaloideae</taxon>
        <taxon>Maleae</taxon>
        <taxon>Malus</taxon>
    </lineage>
</organism>
<dbReference type="Pfam" id="PF10536">
    <property type="entry name" value="PMD"/>
    <property type="match status" value="1"/>
</dbReference>
<dbReference type="AlphaFoldDB" id="A0A540NGJ2"/>
<evidence type="ECO:0000313" key="2">
    <source>
        <dbReference type="EMBL" id="TQE10157.1"/>
    </source>
</evidence>
<gene>
    <name evidence="2" type="ORF">C1H46_004213</name>
</gene>
<accession>A0A540NGJ2</accession>
<reference evidence="2 3" key="1">
    <citation type="journal article" date="2019" name="G3 (Bethesda)">
        <title>Sequencing of a Wild Apple (Malus baccata) Genome Unravels the Differences Between Cultivated and Wild Apple Species Regarding Disease Resistance and Cold Tolerance.</title>
        <authorList>
            <person name="Chen X."/>
        </authorList>
    </citation>
    <scope>NUCLEOTIDE SEQUENCE [LARGE SCALE GENOMIC DNA]</scope>
    <source>
        <strain evidence="3">cv. Shandingzi</strain>
        <tissue evidence="2">Leaves</tissue>
    </source>
</reference>
<evidence type="ECO:0000313" key="3">
    <source>
        <dbReference type="Proteomes" id="UP000315295"/>
    </source>
</evidence>
<dbReference type="PANTHER" id="PTHR36607">
    <property type="entry name" value="1,2-DIHYDROXY-3-KETO-5-METHYLTHIOPENTENE DIOXYGENASE 4"/>
    <property type="match status" value="1"/>
</dbReference>
<name>A0A540NGJ2_MALBA</name>
<protein>
    <recommendedName>
        <fullName evidence="1">Aminotransferase-like plant mobile domain-containing protein</fullName>
    </recommendedName>
</protein>
<evidence type="ECO:0000259" key="1">
    <source>
        <dbReference type="Pfam" id="PF10536"/>
    </source>
</evidence>
<feature type="domain" description="Aminotransferase-like plant mobile" evidence="1">
    <location>
        <begin position="2"/>
        <end position="222"/>
    </location>
</feature>
<sequence>MAAGESFSLAIPVLVNIYNVLSMVSDLASTEDRAAVLPYHYVYGWLGEYFGTHFSLSTLDESRPSSSTGAKLEPLMTKYSGVLSAKSLDDLQARALFKSCAVLRMDPLARVGSVRRGIVDNSHLRSSDLSYLISLRSGFVSLRQEDRCIVQSYSPHRFSRQFGFVQNVPGKLKEKNQSASLQAVYMHWESCTRSCTNAVITLPAKDEFKSNPVTRVYARWWSKTHYKNTGMASGTNSSHLSDDMSREGCPVVSMRLVPLDCASAAPLQDRPVALNPQRPCLSP</sequence>
<keyword evidence="3" id="KW-1185">Reference proteome</keyword>
<dbReference type="InterPro" id="IPR019557">
    <property type="entry name" value="AminoTfrase-like_pln_mobile"/>
</dbReference>
<comment type="caution">
    <text evidence="2">The sequence shown here is derived from an EMBL/GenBank/DDBJ whole genome shotgun (WGS) entry which is preliminary data.</text>
</comment>
<dbReference type="PANTHER" id="PTHR36607:SF20">
    <property type="entry name" value="AMINOTRANSFERASE-LIKE PLANT MOBILE DOMAIN-CONTAINING PROTEIN"/>
    <property type="match status" value="1"/>
</dbReference>